<dbReference type="GO" id="GO:0003906">
    <property type="term" value="F:DNA-(apurinic or apyrimidinic site) endonuclease activity"/>
    <property type="evidence" value="ECO:0007669"/>
    <property type="project" value="TreeGrafter"/>
</dbReference>
<feature type="binding site" evidence="7">
    <location>
        <position position="145"/>
    </location>
    <ligand>
        <name>Zn(2+)</name>
        <dbReference type="ChEBI" id="CHEBI:29105"/>
        <label>1</label>
    </ligand>
</feature>
<evidence type="ECO:0000256" key="7">
    <source>
        <dbReference type="HAMAP-Rule" id="MF_00152"/>
    </source>
</evidence>
<dbReference type="SMART" id="SM00518">
    <property type="entry name" value="AP2Ec"/>
    <property type="match status" value="1"/>
</dbReference>
<evidence type="ECO:0000256" key="4">
    <source>
        <dbReference type="ARBA" id="ARBA00022801"/>
    </source>
</evidence>
<dbReference type="PROSITE" id="PS00731">
    <property type="entry name" value="AP_NUCLEASE_F2_3"/>
    <property type="match status" value="1"/>
</dbReference>
<comment type="similarity">
    <text evidence="1 7">Belongs to the AP endonuclease 2 family.</text>
</comment>
<feature type="binding site" evidence="7">
    <location>
        <position position="69"/>
    </location>
    <ligand>
        <name>Zn(2+)</name>
        <dbReference type="ChEBI" id="CHEBI:29105"/>
        <label>1</label>
    </ligand>
</feature>
<dbReference type="PROSITE" id="PS51432">
    <property type="entry name" value="AP_NUCLEASE_F2_4"/>
    <property type="match status" value="1"/>
</dbReference>
<dbReference type="AlphaFoldDB" id="A0A7W8M3C8"/>
<dbReference type="GO" id="GO:0008833">
    <property type="term" value="F:deoxyribonuclease IV (phage-T4-induced) activity"/>
    <property type="evidence" value="ECO:0007669"/>
    <property type="project" value="UniProtKB-UniRule"/>
</dbReference>
<keyword evidence="5 7" id="KW-0862">Zinc</keyword>
<dbReference type="SUPFAM" id="SSF51658">
    <property type="entry name" value="Xylose isomerase-like"/>
    <property type="match status" value="1"/>
</dbReference>
<dbReference type="InterPro" id="IPR036237">
    <property type="entry name" value="Xyl_isomerase-like_sf"/>
</dbReference>
<feature type="binding site" evidence="7">
    <location>
        <position position="229"/>
    </location>
    <ligand>
        <name>Zn(2+)</name>
        <dbReference type="ChEBI" id="CHEBI:29105"/>
        <label>3</label>
    </ligand>
</feature>
<evidence type="ECO:0000313" key="9">
    <source>
        <dbReference type="EMBL" id="MBB5262930.1"/>
    </source>
</evidence>
<dbReference type="EC" id="3.1.21.2" evidence="7"/>
<feature type="binding site" evidence="7">
    <location>
        <position position="145"/>
    </location>
    <ligand>
        <name>Zn(2+)</name>
        <dbReference type="ChEBI" id="CHEBI:29105"/>
        <label>2</label>
    </ligand>
</feature>
<dbReference type="PROSITE" id="PS00729">
    <property type="entry name" value="AP_NUCLEASE_F2_1"/>
    <property type="match status" value="1"/>
</dbReference>
<feature type="domain" description="Xylose isomerase-like TIM barrel" evidence="8">
    <location>
        <begin position="21"/>
        <end position="271"/>
    </location>
</feature>
<protein>
    <recommendedName>
        <fullName evidence="7">Probable endonuclease 4</fullName>
        <ecNumber evidence="7">3.1.21.2</ecNumber>
    </recommendedName>
    <alternativeName>
        <fullName evidence="7">Endodeoxyribonuclease IV</fullName>
    </alternativeName>
    <alternativeName>
        <fullName evidence="7">Endonuclease IV</fullName>
    </alternativeName>
</protein>
<reference evidence="9 10" key="1">
    <citation type="submission" date="2020-08" db="EMBL/GenBank/DDBJ databases">
        <title>Genomic Encyclopedia of Type Strains, Phase IV (KMG-IV): sequencing the most valuable type-strain genomes for metagenomic binning, comparative biology and taxonomic classification.</title>
        <authorList>
            <person name="Goeker M."/>
        </authorList>
    </citation>
    <scope>NUCLEOTIDE SEQUENCE [LARGE SCALE GENOMIC DNA]</scope>
    <source>
        <strain evidence="9 10">DSM 106146</strain>
    </source>
</reference>
<dbReference type="GO" id="GO:0008270">
    <property type="term" value="F:zinc ion binding"/>
    <property type="evidence" value="ECO:0007669"/>
    <property type="project" value="UniProtKB-UniRule"/>
</dbReference>
<comment type="catalytic activity">
    <reaction evidence="7">
        <text>Endonucleolytic cleavage to 5'-phosphooligonucleotide end-products.</text>
        <dbReference type="EC" id="3.1.21.2"/>
    </reaction>
</comment>
<comment type="function">
    <text evidence="7">Endonuclease IV plays a role in DNA repair. It cleaves phosphodiester bonds at apurinic or apyrimidinic (AP) sites, generating a 3'-hydroxyl group and a 5'-terminal sugar phosphate.</text>
</comment>
<dbReference type="HAMAP" id="MF_00152">
    <property type="entry name" value="Nfo"/>
    <property type="match status" value="1"/>
</dbReference>
<dbReference type="PANTHER" id="PTHR21445">
    <property type="entry name" value="ENDONUCLEASE IV ENDODEOXYRIBONUCLEASE IV"/>
    <property type="match status" value="1"/>
</dbReference>
<keyword evidence="7" id="KW-0540">Nuclease</keyword>
<proteinExistence type="inferred from homology"/>
<dbReference type="Pfam" id="PF01261">
    <property type="entry name" value="AP_endonuc_2"/>
    <property type="match status" value="1"/>
</dbReference>
<feature type="binding site" evidence="7">
    <location>
        <position position="110"/>
    </location>
    <ligand>
        <name>Zn(2+)</name>
        <dbReference type="ChEBI" id="CHEBI:29105"/>
        <label>1</label>
    </ligand>
</feature>
<sequence length="298" mass="33177">MLKIGSHVGMSGKEMFLGSAKEAASMGENVFMVYTGAPQNTRRKPVEELNIEAGWAYMKEQGILDVIIHAPYIINLGNSVKQETYNLAVEFLEKEIERTKAMGSKVLVLHPGSHVGAGVEAGMAKVIEGLNHVMTKDLGVYIALETMAGKGSELGCSFEELAAIYDGVRENQWLRVCFDTCHTNDAGYDIVNDFDGVIQKFDQLIGKDQICVFHINDSKNPMGAAKDRHSNIGYGTIGFDALSYIVHHKDFEEVPKILETPYVPDPENAKKSWPPYKYEISMLKDRKFHDFIGQGYCE</sequence>
<evidence type="ECO:0000313" key="10">
    <source>
        <dbReference type="Proteomes" id="UP000543642"/>
    </source>
</evidence>
<dbReference type="PROSITE" id="PS00730">
    <property type="entry name" value="AP_NUCLEASE_F2_2"/>
    <property type="match status" value="1"/>
</dbReference>
<evidence type="ECO:0000256" key="1">
    <source>
        <dbReference type="ARBA" id="ARBA00005340"/>
    </source>
</evidence>
<dbReference type="CDD" id="cd00019">
    <property type="entry name" value="AP2Ec"/>
    <property type="match status" value="1"/>
</dbReference>
<feature type="binding site" evidence="7">
    <location>
        <position position="259"/>
    </location>
    <ligand>
        <name>Zn(2+)</name>
        <dbReference type="ChEBI" id="CHEBI:29105"/>
        <label>2</label>
    </ligand>
</feature>
<dbReference type="EMBL" id="JACHFW010000001">
    <property type="protein sequence ID" value="MBB5262930.1"/>
    <property type="molecule type" value="Genomic_DNA"/>
</dbReference>
<organism evidence="9 10">
    <name type="scientific">Catenibacillus scindens</name>
    <dbReference type="NCBI Taxonomy" id="673271"/>
    <lineage>
        <taxon>Bacteria</taxon>
        <taxon>Bacillati</taxon>
        <taxon>Bacillota</taxon>
        <taxon>Clostridia</taxon>
        <taxon>Lachnospirales</taxon>
        <taxon>Lachnospiraceae</taxon>
        <taxon>Catenibacillus</taxon>
    </lineage>
</organism>
<dbReference type="NCBIfam" id="NF002196">
    <property type="entry name" value="PRK01060.1-1"/>
    <property type="match status" value="1"/>
</dbReference>
<dbReference type="Gene3D" id="3.20.20.150">
    <property type="entry name" value="Divalent-metal-dependent TIM barrel enzymes"/>
    <property type="match status" value="1"/>
</dbReference>
<dbReference type="GO" id="GO:0006284">
    <property type="term" value="P:base-excision repair"/>
    <property type="evidence" value="ECO:0007669"/>
    <property type="project" value="TreeGrafter"/>
</dbReference>
<evidence type="ECO:0000256" key="6">
    <source>
        <dbReference type="ARBA" id="ARBA00023204"/>
    </source>
</evidence>
<dbReference type="GO" id="GO:0008081">
    <property type="term" value="F:phosphoric diester hydrolase activity"/>
    <property type="evidence" value="ECO:0007669"/>
    <property type="project" value="TreeGrafter"/>
</dbReference>
<feature type="binding site" evidence="7">
    <location>
        <position position="214"/>
    </location>
    <ligand>
        <name>Zn(2+)</name>
        <dbReference type="ChEBI" id="CHEBI:29105"/>
        <label>2</label>
    </ligand>
</feature>
<feature type="binding site" evidence="7">
    <location>
        <position position="182"/>
    </location>
    <ligand>
        <name>Zn(2+)</name>
        <dbReference type="ChEBI" id="CHEBI:29105"/>
        <label>3</label>
    </ligand>
</feature>
<comment type="caution">
    <text evidence="9">The sequence shown here is derived from an EMBL/GenBank/DDBJ whole genome shotgun (WGS) entry which is preliminary data.</text>
</comment>
<keyword evidence="2 7" id="KW-0479">Metal-binding</keyword>
<dbReference type="PANTHER" id="PTHR21445:SF0">
    <property type="entry name" value="APURINIC-APYRIMIDINIC ENDONUCLEASE"/>
    <property type="match status" value="1"/>
</dbReference>
<dbReference type="InterPro" id="IPR001719">
    <property type="entry name" value="AP_endonuc_2"/>
</dbReference>
<accession>A0A7W8M3C8</accession>
<dbReference type="NCBIfam" id="TIGR00587">
    <property type="entry name" value="nfo"/>
    <property type="match status" value="1"/>
</dbReference>
<dbReference type="FunFam" id="3.20.20.150:FF:000001">
    <property type="entry name" value="Probable endonuclease 4"/>
    <property type="match status" value="1"/>
</dbReference>
<name>A0A7W8M3C8_9FIRM</name>
<keyword evidence="10" id="KW-1185">Reference proteome</keyword>
<evidence type="ECO:0000256" key="5">
    <source>
        <dbReference type="ARBA" id="ARBA00022833"/>
    </source>
</evidence>
<evidence type="ECO:0000256" key="2">
    <source>
        <dbReference type="ARBA" id="ARBA00022723"/>
    </source>
</evidence>
<keyword evidence="6 7" id="KW-0234">DNA repair</keyword>
<evidence type="ECO:0000256" key="3">
    <source>
        <dbReference type="ARBA" id="ARBA00022763"/>
    </source>
</evidence>
<dbReference type="InterPro" id="IPR018246">
    <property type="entry name" value="AP_endonuc_F2_Zn_BS"/>
</dbReference>
<keyword evidence="4 7" id="KW-0378">Hydrolase</keyword>
<keyword evidence="7" id="KW-0255">Endonuclease</keyword>
<gene>
    <name evidence="7" type="primary">nfo</name>
    <name evidence="9" type="ORF">HNP82_000024</name>
</gene>
<keyword evidence="3 7" id="KW-0227">DNA damage</keyword>
<dbReference type="Proteomes" id="UP000543642">
    <property type="component" value="Unassembled WGS sequence"/>
</dbReference>
<evidence type="ECO:0000259" key="8">
    <source>
        <dbReference type="Pfam" id="PF01261"/>
    </source>
</evidence>
<dbReference type="RefSeq" id="WP_183770109.1">
    <property type="nucleotide sequence ID" value="NZ_JACHFW010000001.1"/>
</dbReference>
<feature type="binding site" evidence="7">
    <location>
        <position position="227"/>
    </location>
    <ligand>
        <name>Zn(2+)</name>
        <dbReference type="ChEBI" id="CHEBI:29105"/>
        <label>3</label>
    </ligand>
</feature>
<comment type="cofactor">
    <cofactor evidence="7">
        <name>Zn(2+)</name>
        <dbReference type="ChEBI" id="CHEBI:29105"/>
    </cofactor>
    <text evidence="7">Binds 3 Zn(2+) ions.</text>
</comment>
<feature type="binding site" evidence="7">
    <location>
        <position position="179"/>
    </location>
    <ligand>
        <name>Zn(2+)</name>
        <dbReference type="ChEBI" id="CHEBI:29105"/>
        <label>2</label>
    </ligand>
</feature>
<dbReference type="InterPro" id="IPR013022">
    <property type="entry name" value="Xyl_isomerase-like_TIM-brl"/>
</dbReference>
<dbReference type="GO" id="GO:0003677">
    <property type="term" value="F:DNA binding"/>
    <property type="evidence" value="ECO:0007669"/>
    <property type="project" value="InterPro"/>
</dbReference>